<dbReference type="GO" id="GO:0022900">
    <property type="term" value="P:electron transport chain"/>
    <property type="evidence" value="ECO:0007669"/>
    <property type="project" value="UniProtKB-UniRule"/>
</dbReference>
<keyword evidence="5 6" id="KW-0249">Electron transport</keyword>
<keyword evidence="6" id="KW-0472">Membrane</keyword>
<feature type="domain" description="FMN-binding" evidence="7">
    <location>
        <begin position="99"/>
        <end position="192"/>
    </location>
</feature>
<dbReference type="PANTHER" id="PTHR36118">
    <property type="entry name" value="ION-TRANSLOCATING OXIDOREDUCTASE COMPLEX SUBUNIT G"/>
    <property type="match status" value="1"/>
</dbReference>
<dbReference type="Pfam" id="PF04205">
    <property type="entry name" value="FMN_bind"/>
    <property type="match status" value="1"/>
</dbReference>
<evidence type="ECO:0000313" key="9">
    <source>
        <dbReference type="Proteomes" id="UP000001572"/>
    </source>
</evidence>
<dbReference type="PIRSF" id="PIRSF006091">
    <property type="entry name" value="E_trnsport_RnfG"/>
    <property type="match status" value="1"/>
</dbReference>
<evidence type="ECO:0000259" key="7">
    <source>
        <dbReference type="SMART" id="SM00900"/>
    </source>
</evidence>
<protein>
    <recommendedName>
        <fullName evidence="6">Ion-translocating oxidoreductase complex subunit G</fullName>
        <ecNumber evidence="6">7.-.-.-</ecNumber>
    </recommendedName>
    <alternativeName>
        <fullName evidence="6">Rnf electron transport complex subunit G</fullName>
    </alternativeName>
</protein>
<dbReference type="GO" id="GO:0009055">
    <property type="term" value="F:electron transfer activity"/>
    <property type="evidence" value="ECO:0007669"/>
    <property type="project" value="InterPro"/>
</dbReference>
<dbReference type="EMBL" id="CP000724">
    <property type="protein sequence ID" value="ABR49325.1"/>
    <property type="molecule type" value="Genomic_DNA"/>
</dbReference>
<keyword evidence="6" id="KW-1133">Transmembrane helix</keyword>
<comment type="subcellular location">
    <subcellularLocation>
        <location evidence="6">Cell membrane</location>
        <topology evidence="6">Single-pass membrane protein</topology>
    </subcellularLocation>
</comment>
<comment type="subunit">
    <text evidence="6">The complex is composed of six subunits: RnfA, RnfB, RnfC, RnfD, RnfE and RnfG.</text>
</comment>
<dbReference type="OrthoDB" id="9794010at2"/>
<accession>A6TT07</accession>
<dbReference type="HOGENOM" id="CLU_077882_0_2_9"/>
<keyword evidence="3 6" id="KW-0285">Flavoprotein</keyword>
<evidence type="ECO:0000256" key="6">
    <source>
        <dbReference type="HAMAP-Rule" id="MF_00479"/>
    </source>
</evidence>
<dbReference type="SMART" id="SM00900">
    <property type="entry name" value="FMN_bind"/>
    <property type="match status" value="1"/>
</dbReference>
<feature type="modified residue" description="FMN phosphoryl threonine" evidence="6">
    <location>
        <position position="175"/>
    </location>
</feature>
<dbReference type="RefSeq" id="WP_012064290.1">
    <property type="nucleotide sequence ID" value="NC_009633.1"/>
</dbReference>
<dbReference type="AlphaFoldDB" id="A6TT07"/>
<evidence type="ECO:0000256" key="1">
    <source>
        <dbReference type="ARBA" id="ARBA00022448"/>
    </source>
</evidence>
<evidence type="ECO:0000256" key="4">
    <source>
        <dbReference type="ARBA" id="ARBA00022643"/>
    </source>
</evidence>
<keyword evidence="6" id="KW-1278">Translocase</keyword>
<dbReference type="PANTHER" id="PTHR36118:SF1">
    <property type="entry name" value="ION-TRANSLOCATING OXIDOREDUCTASE COMPLEX SUBUNIT G"/>
    <property type="match status" value="1"/>
</dbReference>
<dbReference type="GO" id="GO:0005886">
    <property type="term" value="C:plasma membrane"/>
    <property type="evidence" value="ECO:0007669"/>
    <property type="project" value="UniProtKB-SubCell"/>
</dbReference>
<sequence>MKKFTFKPILFMIILTVVYTGVLATINEVTRDRIQLNEKLSEQRSLLYVLDFSIPDDAVEVSNFYSTHIEIIEHQGETLYAGYQGDELVGYVIPIVGDAVWGQLTGFVALTPDFTEIIGVEFLSHNETPGLGGRIDELEFKEQFRSIGIDPDAIENFIAYRPDPEGQVDAISGATGTSNAVRRILNASLQAFLAETREGL</sequence>
<evidence type="ECO:0000256" key="2">
    <source>
        <dbReference type="ARBA" id="ARBA00022553"/>
    </source>
</evidence>
<keyword evidence="9" id="KW-1185">Reference proteome</keyword>
<dbReference type="InterPro" id="IPR010209">
    <property type="entry name" value="Ion_transpt_RnfG/RsxG"/>
</dbReference>
<dbReference type="STRING" id="293826.Amet_3187"/>
<evidence type="ECO:0000256" key="5">
    <source>
        <dbReference type="ARBA" id="ARBA00022982"/>
    </source>
</evidence>
<dbReference type="EC" id="7.-.-.-" evidence="6"/>
<organism evidence="8 9">
    <name type="scientific">Alkaliphilus metalliredigens (strain QYMF)</name>
    <dbReference type="NCBI Taxonomy" id="293826"/>
    <lineage>
        <taxon>Bacteria</taxon>
        <taxon>Bacillati</taxon>
        <taxon>Bacillota</taxon>
        <taxon>Clostridia</taxon>
        <taxon>Peptostreptococcales</taxon>
        <taxon>Natronincolaceae</taxon>
        <taxon>Alkaliphilus</taxon>
    </lineage>
</organism>
<keyword evidence="2 6" id="KW-0597">Phosphoprotein</keyword>
<dbReference type="eggNOG" id="COG4659">
    <property type="taxonomic scope" value="Bacteria"/>
</dbReference>
<dbReference type="Proteomes" id="UP000001572">
    <property type="component" value="Chromosome"/>
</dbReference>
<dbReference type="InterPro" id="IPR007329">
    <property type="entry name" value="FMN-bd"/>
</dbReference>
<dbReference type="HAMAP" id="MF_00479">
    <property type="entry name" value="RsxG_RnfG"/>
    <property type="match status" value="1"/>
</dbReference>
<reference evidence="9" key="1">
    <citation type="journal article" date="2016" name="Genome Announc.">
        <title>Complete genome sequence of Alkaliphilus metalliredigens strain QYMF, an alkaliphilic and metal-reducing bacterium isolated from borax-contaminated leachate ponds.</title>
        <authorList>
            <person name="Hwang C."/>
            <person name="Copeland A."/>
            <person name="Lucas S."/>
            <person name="Lapidus A."/>
            <person name="Barry K."/>
            <person name="Detter J.C."/>
            <person name="Glavina Del Rio T."/>
            <person name="Hammon N."/>
            <person name="Israni S."/>
            <person name="Dalin E."/>
            <person name="Tice H."/>
            <person name="Pitluck S."/>
            <person name="Chertkov O."/>
            <person name="Brettin T."/>
            <person name="Bruce D."/>
            <person name="Han C."/>
            <person name="Schmutz J."/>
            <person name="Larimer F."/>
            <person name="Land M.L."/>
            <person name="Hauser L."/>
            <person name="Kyrpides N."/>
            <person name="Mikhailova N."/>
            <person name="Ye Q."/>
            <person name="Zhou J."/>
            <person name="Richardson P."/>
            <person name="Fields M.W."/>
        </authorList>
    </citation>
    <scope>NUCLEOTIDE SEQUENCE [LARGE SCALE GENOMIC DNA]</scope>
    <source>
        <strain evidence="9">QYMF</strain>
    </source>
</reference>
<name>A6TT07_ALKMQ</name>
<keyword evidence="4 6" id="KW-0288">FMN</keyword>
<comment type="similarity">
    <text evidence="6">Belongs to the RnfG family.</text>
</comment>
<keyword evidence="6" id="KW-0812">Transmembrane</keyword>
<proteinExistence type="inferred from homology"/>
<keyword evidence="1 6" id="KW-0813">Transport</keyword>
<dbReference type="KEGG" id="amt:Amet_3187"/>
<evidence type="ECO:0000256" key="3">
    <source>
        <dbReference type="ARBA" id="ARBA00022630"/>
    </source>
</evidence>
<comment type="cofactor">
    <cofactor evidence="6">
        <name>FMN</name>
        <dbReference type="ChEBI" id="CHEBI:58210"/>
    </cofactor>
</comment>
<dbReference type="GO" id="GO:0010181">
    <property type="term" value="F:FMN binding"/>
    <property type="evidence" value="ECO:0007669"/>
    <property type="project" value="InterPro"/>
</dbReference>
<comment type="function">
    <text evidence="6">Part of a membrane-bound complex that couples electron transfer with translocation of ions across the membrane.</text>
</comment>
<gene>
    <name evidence="6" type="primary">rnfG</name>
    <name evidence="8" type="ordered locus">Amet_3187</name>
</gene>
<evidence type="ECO:0000313" key="8">
    <source>
        <dbReference type="EMBL" id="ABR49325.1"/>
    </source>
</evidence>
<keyword evidence="6" id="KW-1003">Cell membrane</keyword>